<name>A0A937X6Y5_UNCEI</name>
<sequence>MRSMGFGSLLALLLFVVTEVPAAQIDPGLSRRLSEAPADAELPVLLRLEERLDLGSYRGREDAGRMIRDLREHAARSQAPLLARLSEWGLTERTLPLWIDNCIALRLTAER</sequence>
<protein>
    <submittedName>
        <fullName evidence="1">Uncharacterized protein</fullName>
    </submittedName>
</protein>
<dbReference type="AlphaFoldDB" id="A0A937X6Y5"/>
<comment type="caution">
    <text evidence="1">The sequence shown here is derived from an EMBL/GenBank/DDBJ whole genome shotgun (WGS) entry which is preliminary data.</text>
</comment>
<gene>
    <name evidence="1" type="ORF">FJY75_03035</name>
</gene>
<accession>A0A937X6Y5</accession>
<feature type="non-terminal residue" evidence="1">
    <location>
        <position position="111"/>
    </location>
</feature>
<reference evidence="1" key="1">
    <citation type="submission" date="2019-03" db="EMBL/GenBank/DDBJ databases">
        <title>Lake Tanganyika Metagenome-Assembled Genomes (MAGs).</title>
        <authorList>
            <person name="Tran P."/>
        </authorList>
    </citation>
    <scope>NUCLEOTIDE SEQUENCE</scope>
    <source>
        <strain evidence="1">M_DeepCast_400m_m2_100</strain>
    </source>
</reference>
<dbReference type="Proteomes" id="UP000748308">
    <property type="component" value="Unassembled WGS sequence"/>
</dbReference>
<evidence type="ECO:0000313" key="2">
    <source>
        <dbReference type="Proteomes" id="UP000748308"/>
    </source>
</evidence>
<evidence type="ECO:0000313" key="1">
    <source>
        <dbReference type="EMBL" id="MBM3316806.1"/>
    </source>
</evidence>
<proteinExistence type="predicted"/>
<dbReference type="EMBL" id="VGIY01000044">
    <property type="protein sequence ID" value="MBM3316806.1"/>
    <property type="molecule type" value="Genomic_DNA"/>
</dbReference>
<organism evidence="1 2">
    <name type="scientific">Eiseniibacteriota bacterium</name>
    <dbReference type="NCBI Taxonomy" id="2212470"/>
    <lineage>
        <taxon>Bacteria</taxon>
        <taxon>Candidatus Eiseniibacteriota</taxon>
    </lineage>
</organism>